<keyword evidence="12" id="KW-0539">Nucleus</keyword>
<evidence type="ECO:0000256" key="1">
    <source>
        <dbReference type="ARBA" id="ARBA00004123"/>
    </source>
</evidence>
<evidence type="ECO:0000313" key="25">
    <source>
        <dbReference type="EMBL" id="OQV19694.1"/>
    </source>
</evidence>
<evidence type="ECO:0000256" key="20">
    <source>
        <dbReference type="ARBA" id="ARBA00067273"/>
    </source>
</evidence>
<evidence type="ECO:0000256" key="6">
    <source>
        <dbReference type="ARBA" id="ARBA00022490"/>
    </source>
</evidence>
<name>A0A1W0WWX1_HYPEX</name>
<dbReference type="GO" id="GO:0047617">
    <property type="term" value="F:fatty acyl-CoA hydrolase activity"/>
    <property type="evidence" value="ECO:0007669"/>
    <property type="project" value="InterPro"/>
</dbReference>
<dbReference type="GO" id="GO:0005634">
    <property type="term" value="C:nucleus"/>
    <property type="evidence" value="ECO:0007669"/>
    <property type="project" value="UniProtKB-SubCell"/>
</dbReference>
<evidence type="ECO:0000256" key="18">
    <source>
        <dbReference type="ARBA" id="ARBA00058205"/>
    </source>
</evidence>
<dbReference type="OrthoDB" id="46529at2759"/>
<protein>
    <recommendedName>
        <fullName evidence="20">Acyl-coenzyme A thioesterase 13</fullName>
    </recommendedName>
    <alternativeName>
        <fullName evidence="22">Hotdog-fold thioesterase superfamily member 2</fullName>
    </alternativeName>
    <alternativeName>
        <fullName evidence="21">Palmitoyl-CoA hydrolase</fullName>
    </alternativeName>
    <alternativeName>
        <fullName evidence="23">Thioesterase superfamily member 2</fullName>
    </alternativeName>
</protein>
<dbReference type="InterPro" id="IPR006683">
    <property type="entry name" value="Thioestr_dom"/>
</dbReference>
<dbReference type="GO" id="GO:0005739">
    <property type="term" value="C:mitochondrion"/>
    <property type="evidence" value="ECO:0007669"/>
    <property type="project" value="UniProtKB-SubCell"/>
</dbReference>
<comment type="catalytic activity">
    <reaction evidence="17">
        <text>a fatty acyl-CoA + H2O = a fatty acid + CoA + H(+)</text>
        <dbReference type="Rhea" id="RHEA:16781"/>
        <dbReference type="ChEBI" id="CHEBI:15377"/>
        <dbReference type="ChEBI" id="CHEBI:15378"/>
        <dbReference type="ChEBI" id="CHEBI:28868"/>
        <dbReference type="ChEBI" id="CHEBI:57287"/>
        <dbReference type="ChEBI" id="CHEBI:77636"/>
    </reaction>
    <physiologicalReaction direction="left-to-right" evidence="17">
        <dbReference type="Rhea" id="RHEA:16782"/>
    </physiologicalReaction>
</comment>
<evidence type="ECO:0000256" key="4">
    <source>
        <dbReference type="ARBA" id="ARBA00004514"/>
    </source>
</evidence>
<evidence type="ECO:0000256" key="5">
    <source>
        <dbReference type="ARBA" id="ARBA00008324"/>
    </source>
</evidence>
<accession>A0A1W0WWX1</accession>
<comment type="catalytic activity">
    <reaction evidence="15">
        <text>dodecanoyl-CoA + H2O = dodecanoate + CoA + H(+)</text>
        <dbReference type="Rhea" id="RHEA:30135"/>
        <dbReference type="ChEBI" id="CHEBI:15377"/>
        <dbReference type="ChEBI" id="CHEBI:15378"/>
        <dbReference type="ChEBI" id="CHEBI:18262"/>
        <dbReference type="ChEBI" id="CHEBI:57287"/>
        <dbReference type="ChEBI" id="CHEBI:57375"/>
    </reaction>
    <physiologicalReaction direction="left-to-right" evidence="15">
        <dbReference type="Rhea" id="RHEA:30136"/>
    </physiologicalReaction>
</comment>
<evidence type="ECO:0000256" key="10">
    <source>
        <dbReference type="ARBA" id="ARBA00023128"/>
    </source>
</evidence>
<dbReference type="InterPro" id="IPR029069">
    <property type="entry name" value="HotDog_dom_sf"/>
</dbReference>
<keyword evidence="6" id="KW-0963">Cytoplasm</keyword>
<keyword evidence="10" id="KW-0496">Mitochondrion</keyword>
<dbReference type="GO" id="GO:0006629">
    <property type="term" value="P:lipid metabolic process"/>
    <property type="evidence" value="ECO:0007669"/>
    <property type="project" value="UniProtKB-KW"/>
</dbReference>
<keyword evidence="7" id="KW-0378">Hydrolase</keyword>
<comment type="similarity">
    <text evidence="5">Belongs to the thioesterase PaaI family.</text>
</comment>
<dbReference type="NCBIfam" id="TIGR00369">
    <property type="entry name" value="unchar_dom_1"/>
    <property type="match status" value="1"/>
</dbReference>
<evidence type="ECO:0000256" key="15">
    <source>
        <dbReference type="ARBA" id="ARBA00048074"/>
    </source>
</evidence>
<keyword evidence="8" id="KW-0007">Acetylation</keyword>
<comment type="function">
    <text evidence="18">Catalyzes the hydrolysis of acyl-CoAs into free fatty acids and coenzyme A (CoASH), regulating their respective intracellular levels. Has acyl-CoA thioesterase activity towards medium (C12) and long-chain (C18) fatty acyl-CoA substrates. Can also hydrolyze 3-hydroxyphenylacetyl-CoA and 3,4-dihydroxyphenylacetyl-CoA (in vitro). May play a role in controlling adaptive thermogenesis.</text>
</comment>
<feature type="domain" description="Thioesterase" evidence="24">
    <location>
        <begin position="59"/>
        <end position="141"/>
    </location>
</feature>
<comment type="subunit">
    <text evidence="19">Homotetramer. Interacts with PCTP.</text>
</comment>
<evidence type="ECO:0000256" key="3">
    <source>
        <dbReference type="ARBA" id="ARBA00004186"/>
    </source>
</evidence>
<dbReference type="PANTHER" id="PTHR21660:SF1">
    <property type="entry name" value="ACYL-COENZYME A THIOESTERASE 13"/>
    <property type="match status" value="1"/>
</dbReference>
<dbReference type="GO" id="GO:0005829">
    <property type="term" value="C:cytosol"/>
    <property type="evidence" value="ECO:0007669"/>
    <property type="project" value="UniProtKB-SubCell"/>
</dbReference>
<comment type="catalytic activity">
    <reaction evidence="13">
        <text>octanoyl-CoA + H2O = octanoate + CoA + H(+)</text>
        <dbReference type="Rhea" id="RHEA:30143"/>
        <dbReference type="ChEBI" id="CHEBI:15377"/>
        <dbReference type="ChEBI" id="CHEBI:15378"/>
        <dbReference type="ChEBI" id="CHEBI:25646"/>
        <dbReference type="ChEBI" id="CHEBI:57287"/>
        <dbReference type="ChEBI" id="CHEBI:57386"/>
    </reaction>
    <physiologicalReaction direction="left-to-right" evidence="13">
        <dbReference type="Rhea" id="RHEA:30144"/>
    </physiologicalReaction>
</comment>
<comment type="catalytic activity">
    <reaction evidence="16">
        <text>hexanoyl-CoA + H2O = hexanoate + CoA + H(+)</text>
        <dbReference type="Rhea" id="RHEA:40115"/>
        <dbReference type="ChEBI" id="CHEBI:15377"/>
        <dbReference type="ChEBI" id="CHEBI:15378"/>
        <dbReference type="ChEBI" id="CHEBI:17120"/>
        <dbReference type="ChEBI" id="CHEBI:57287"/>
        <dbReference type="ChEBI" id="CHEBI:62620"/>
    </reaction>
    <physiologicalReaction direction="left-to-right" evidence="16">
        <dbReference type="Rhea" id="RHEA:40116"/>
    </physiologicalReaction>
</comment>
<comment type="caution">
    <text evidence="25">The sequence shown here is derived from an EMBL/GenBank/DDBJ whole genome shotgun (WGS) entry which is preliminary data.</text>
</comment>
<evidence type="ECO:0000256" key="23">
    <source>
        <dbReference type="ARBA" id="ARBA00083956"/>
    </source>
</evidence>
<dbReference type="GO" id="GO:0005819">
    <property type="term" value="C:spindle"/>
    <property type="evidence" value="ECO:0007669"/>
    <property type="project" value="UniProtKB-SubCell"/>
</dbReference>
<evidence type="ECO:0000256" key="13">
    <source>
        <dbReference type="ARBA" id="ARBA00047588"/>
    </source>
</evidence>
<organism evidence="25 26">
    <name type="scientific">Hypsibius exemplaris</name>
    <name type="common">Freshwater tardigrade</name>
    <dbReference type="NCBI Taxonomy" id="2072580"/>
    <lineage>
        <taxon>Eukaryota</taxon>
        <taxon>Metazoa</taxon>
        <taxon>Ecdysozoa</taxon>
        <taxon>Tardigrada</taxon>
        <taxon>Eutardigrada</taxon>
        <taxon>Parachela</taxon>
        <taxon>Hypsibioidea</taxon>
        <taxon>Hypsibiidae</taxon>
        <taxon>Hypsibius</taxon>
    </lineage>
</organism>
<dbReference type="AlphaFoldDB" id="A0A1W0WWX1"/>
<keyword evidence="11" id="KW-0206">Cytoskeleton</keyword>
<evidence type="ECO:0000256" key="2">
    <source>
        <dbReference type="ARBA" id="ARBA00004173"/>
    </source>
</evidence>
<comment type="catalytic activity">
    <reaction evidence="14">
        <text>decanoyl-CoA + H2O = decanoate + CoA + H(+)</text>
        <dbReference type="Rhea" id="RHEA:40059"/>
        <dbReference type="ChEBI" id="CHEBI:15377"/>
        <dbReference type="ChEBI" id="CHEBI:15378"/>
        <dbReference type="ChEBI" id="CHEBI:27689"/>
        <dbReference type="ChEBI" id="CHEBI:57287"/>
        <dbReference type="ChEBI" id="CHEBI:61430"/>
    </reaction>
    <physiologicalReaction direction="left-to-right" evidence="14">
        <dbReference type="Rhea" id="RHEA:40060"/>
    </physiologicalReaction>
</comment>
<evidence type="ECO:0000256" key="9">
    <source>
        <dbReference type="ARBA" id="ARBA00023098"/>
    </source>
</evidence>
<dbReference type="Pfam" id="PF03061">
    <property type="entry name" value="4HBT"/>
    <property type="match status" value="1"/>
</dbReference>
<dbReference type="InterPro" id="IPR003736">
    <property type="entry name" value="PAAI_dom"/>
</dbReference>
<keyword evidence="26" id="KW-1185">Reference proteome</keyword>
<dbReference type="InterPro" id="IPR039298">
    <property type="entry name" value="ACOT13"/>
</dbReference>
<evidence type="ECO:0000256" key="11">
    <source>
        <dbReference type="ARBA" id="ARBA00023212"/>
    </source>
</evidence>
<evidence type="ECO:0000256" key="21">
    <source>
        <dbReference type="ARBA" id="ARBA00075657"/>
    </source>
</evidence>
<evidence type="ECO:0000256" key="14">
    <source>
        <dbReference type="ARBA" id="ARBA00047969"/>
    </source>
</evidence>
<evidence type="ECO:0000259" key="24">
    <source>
        <dbReference type="Pfam" id="PF03061"/>
    </source>
</evidence>
<dbReference type="Gene3D" id="3.10.129.10">
    <property type="entry name" value="Hotdog Thioesterase"/>
    <property type="match status" value="1"/>
</dbReference>
<evidence type="ECO:0000256" key="16">
    <source>
        <dbReference type="ARBA" id="ARBA00050199"/>
    </source>
</evidence>
<dbReference type="FunFam" id="3.10.129.10:FF:000021">
    <property type="entry name" value="Acyl-coenzyme A thioesterase 13"/>
    <property type="match status" value="1"/>
</dbReference>
<dbReference type="Proteomes" id="UP000192578">
    <property type="component" value="Unassembled WGS sequence"/>
</dbReference>
<sequence>MPAASTAGHLLKNFVKGMELYKLSKTFDAVLKTGNFVMAEPGKVHFEIEILKEHTNGLGGMHGGFVALLVDNITGAAITTLGKSKKPDIPFYSGVSVAMNLNYLSPGKLGETIIAKASVEKMGRTLVFTSCELVNKSDGKIIATGQHTKFL</sequence>
<evidence type="ECO:0000256" key="17">
    <source>
        <dbReference type="ARBA" id="ARBA00052976"/>
    </source>
</evidence>
<comment type="subcellular location">
    <subcellularLocation>
        <location evidence="3">Cytoplasm</location>
        <location evidence="3">Cytoskeleton</location>
        <location evidence="3">Spindle</location>
    </subcellularLocation>
    <subcellularLocation>
        <location evidence="4">Cytoplasm</location>
        <location evidence="4">Cytosol</location>
    </subcellularLocation>
    <subcellularLocation>
        <location evidence="2">Mitochondrion</location>
    </subcellularLocation>
    <subcellularLocation>
        <location evidence="1">Nucleus</location>
    </subcellularLocation>
</comment>
<evidence type="ECO:0000256" key="12">
    <source>
        <dbReference type="ARBA" id="ARBA00023242"/>
    </source>
</evidence>
<dbReference type="CDD" id="cd03443">
    <property type="entry name" value="PaaI_thioesterase"/>
    <property type="match status" value="1"/>
</dbReference>
<evidence type="ECO:0000256" key="19">
    <source>
        <dbReference type="ARBA" id="ARBA00064709"/>
    </source>
</evidence>
<evidence type="ECO:0000313" key="26">
    <source>
        <dbReference type="Proteomes" id="UP000192578"/>
    </source>
</evidence>
<evidence type="ECO:0000256" key="8">
    <source>
        <dbReference type="ARBA" id="ARBA00022990"/>
    </source>
</evidence>
<proteinExistence type="inferred from homology"/>
<gene>
    <name evidence="25" type="ORF">BV898_06235</name>
</gene>
<dbReference type="SUPFAM" id="SSF54637">
    <property type="entry name" value="Thioesterase/thiol ester dehydrase-isomerase"/>
    <property type="match status" value="1"/>
</dbReference>
<dbReference type="EMBL" id="MTYJ01000036">
    <property type="protein sequence ID" value="OQV19694.1"/>
    <property type="molecule type" value="Genomic_DNA"/>
</dbReference>
<evidence type="ECO:0000256" key="7">
    <source>
        <dbReference type="ARBA" id="ARBA00022801"/>
    </source>
</evidence>
<keyword evidence="9" id="KW-0443">Lipid metabolism</keyword>
<dbReference type="PANTHER" id="PTHR21660">
    <property type="entry name" value="THIOESTERASE SUPERFAMILY MEMBER-RELATED"/>
    <property type="match status" value="1"/>
</dbReference>
<evidence type="ECO:0000256" key="22">
    <source>
        <dbReference type="ARBA" id="ARBA00081533"/>
    </source>
</evidence>
<reference evidence="26" key="1">
    <citation type="submission" date="2017-01" db="EMBL/GenBank/DDBJ databases">
        <title>Comparative genomics of anhydrobiosis in the tardigrade Hypsibius dujardini.</title>
        <authorList>
            <person name="Yoshida Y."/>
            <person name="Koutsovoulos G."/>
            <person name="Laetsch D."/>
            <person name="Stevens L."/>
            <person name="Kumar S."/>
            <person name="Horikawa D."/>
            <person name="Ishino K."/>
            <person name="Komine S."/>
            <person name="Tomita M."/>
            <person name="Blaxter M."/>
            <person name="Arakawa K."/>
        </authorList>
    </citation>
    <scope>NUCLEOTIDE SEQUENCE [LARGE SCALE GENOMIC DNA]</scope>
    <source>
        <strain evidence="26">Z151</strain>
    </source>
</reference>